<protein>
    <submittedName>
        <fullName evidence="2">DUF3221 domain-containing protein</fullName>
    </submittedName>
</protein>
<dbReference type="Pfam" id="PF11518">
    <property type="entry name" value="DUF3221"/>
    <property type="match status" value="1"/>
</dbReference>
<dbReference type="EMBL" id="JAACYS010000073">
    <property type="protein sequence ID" value="NCU18692.1"/>
    <property type="molecule type" value="Genomic_DNA"/>
</dbReference>
<evidence type="ECO:0000313" key="3">
    <source>
        <dbReference type="Proteomes" id="UP000743899"/>
    </source>
</evidence>
<dbReference type="RefSeq" id="WP_161921522.1">
    <property type="nucleotide sequence ID" value="NZ_JAACYS010000073.1"/>
</dbReference>
<reference evidence="2 3" key="1">
    <citation type="submission" date="2020-01" db="EMBL/GenBank/DDBJ databases">
        <title>A novel Bacillus sp. from Pasinler.</title>
        <authorList>
            <person name="Adiguzel A."/>
            <person name="Ay H."/>
            <person name="Baltaci M.O."/>
        </authorList>
    </citation>
    <scope>NUCLEOTIDE SEQUENCE [LARGE SCALE GENOMIC DNA]</scope>
    <source>
        <strain evidence="2 3">P1</strain>
    </source>
</reference>
<name>A0ABX0A794_9BACI</name>
<dbReference type="Proteomes" id="UP000743899">
    <property type="component" value="Unassembled WGS sequence"/>
</dbReference>
<feature type="signal peptide" evidence="1">
    <location>
        <begin position="1"/>
        <end position="22"/>
    </location>
</feature>
<keyword evidence="3" id="KW-1185">Reference proteome</keyword>
<dbReference type="InterPro" id="IPR021598">
    <property type="entry name" value="DUF3221"/>
</dbReference>
<organism evidence="2 3">
    <name type="scientific">Pallidibacillus pasinlerensis</name>
    <dbReference type="NCBI Taxonomy" id="2703818"/>
    <lineage>
        <taxon>Bacteria</taxon>
        <taxon>Bacillati</taxon>
        <taxon>Bacillota</taxon>
        <taxon>Bacilli</taxon>
        <taxon>Bacillales</taxon>
        <taxon>Bacillaceae</taxon>
        <taxon>Pallidibacillus</taxon>
    </lineage>
</organism>
<sequence length="109" mass="11840">MKKLFSMFVILLLFTLIGCGNSNDGKNDTSSVDKDNLTFIGTIKEINGDTAIVSAVLVEGNPEGDVFVDLSVNKDETFQVGDKIKVEFDGVIRESNPAQINTLSVELIE</sequence>
<accession>A0ABX0A794</accession>
<keyword evidence="1" id="KW-0732">Signal</keyword>
<evidence type="ECO:0000256" key="1">
    <source>
        <dbReference type="SAM" id="SignalP"/>
    </source>
</evidence>
<gene>
    <name evidence="2" type="ORF">GW534_13370</name>
</gene>
<comment type="caution">
    <text evidence="2">The sequence shown here is derived from an EMBL/GenBank/DDBJ whole genome shotgun (WGS) entry which is preliminary data.</text>
</comment>
<dbReference type="InterPro" id="IPR012340">
    <property type="entry name" value="NA-bd_OB-fold"/>
</dbReference>
<feature type="chain" id="PRO_5046875351" evidence="1">
    <location>
        <begin position="23"/>
        <end position="109"/>
    </location>
</feature>
<proteinExistence type="predicted"/>
<dbReference type="PROSITE" id="PS51257">
    <property type="entry name" value="PROKAR_LIPOPROTEIN"/>
    <property type="match status" value="1"/>
</dbReference>
<evidence type="ECO:0000313" key="2">
    <source>
        <dbReference type="EMBL" id="NCU18692.1"/>
    </source>
</evidence>
<dbReference type="Gene3D" id="2.40.50.140">
    <property type="entry name" value="Nucleic acid-binding proteins"/>
    <property type="match status" value="1"/>
</dbReference>